<name>A0A8T3E7Q1_9TELE</name>
<evidence type="ECO:0000259" key="1">
    <source>
        <dbReference type="Pfam" id="PF08473"/>
    </source>
</evidence>
<dbReference type="Proteomes" id="UP000829720">
    <property type="component" value="Unassembled WGS sequence"/>
</dbReference>
<accession>A0A8T3E7Q1</accession>
<sequence length="460" mass="51709">MDTLMQEYFEENGYTLIAPREYCKELKVPNNNNMQFLKEFNDLINKKSSLHNDPDCNITLINRLLLDAGLTSDLVKQWKEQNPVGVLARFVATDGGITRVYPSSAGDEWTEKAETYESSFYKRSLDNELYVFTAPFLNRSGDYSLDSGIMVSRAVDLHIDGVKLKPAVVGLKLSVQSWKERFINATMKINCKDEICGCLSNDKHVDCVILDDGGFLLMSNRDKYLAQIGQFFGEIDPFLMQNLISSGLYTFNKTYDYQSVCDPERETKAASGQRSIFIPTIADILHLGWWASAAAWSILQQLFLSLTFPRLLEAVDMDEDPSENLSKESCITEQTQYFFDSVNRSFGGTLDCVNCSRMYRAEKLLSTNLVFIIADAAETCMSCDRRPLRQAEQPSEGPNPCELAQNPRHRKGPDVCFDNDANEDDTDCGGGSSLTPSLCALLGGQLILFWLLASPRHYPS</sequence>
<dbReference type="InterPro" id="IPR013680">
    <property type="entry name" value="VDCC_a2/dsu"/>
</dbReference>
<proteinExistence type="predicted"/>
<reference evidence="2" key="1">
    <citation type="submission" date="2021-01" db="EMBL/GenBank/DDBJ databases">
        <authorList>
            <person name="Zahm M."/>
            <person name="Roques C."/>
            <person name="Cabau C."/>
            <person name="Klopp C."/>
            <person name="Donnadieu C."/>
            <person name="Jouanno E."/>
            <person name="Lampietro C."/>
            <person name="Louis A."/>
            <person name="Herpin A."/>
            <person name="Echchiki A."/>
            <person name="Berthelot C."/>
            <person name="Parey E."/>
            <person name="Roest-Crollius H."/>
            <person name="Braasch I."/>
            <person name="Postlethwait J."/>
            <person name="Bobe J."/>
            <person name="Montfort J."/>
            <person name="Bouchez O."/>
            <person name="Begum T."/>
            <person name="Mejri S."/>
            <person name="Adams A."/>
            <person name="Chen W.-J."/>
            <person name="Guiguen Y."/>
        </authorList>
    </citation>
    <scope>NUCLEOTIDE SEQUENCE</scope>
    <source>
        <tissue evidence="2">Blood</tissue>
    </source>
</reference>
<protein>
    <recommendedName>
        <fullName evidence="1">Voltage-dependent calcium channel alpha-2/delta subunit conserved region domain-containing protein</fullName>
    </recommendedName>
</protein>
<dbReference type="AlphaFoldDB" id="A0A8T3E7Q1"/>
<evidence type="ECO:0000313" key="2">
    <source>
        <dbReference type="EMBL" id="KAI1905479.1"/>
    </source>
</evidence>
<feature type="domain" description="Voltage-dependent calcium channel alpha-2/delta subunit conserved region" evidence="1">
    <location>
        <begin position="2"/>
        <end position="429"/>
    </location>
</feature>
<dbReference type="GO" id="GO:1990454">
    <property type="term" value="C:L-type voltage-gated calcium channel complex"/>
    <property type="evidence" value="ECO:0007669"/>
    <property type="project" value="TreeGrafter"/>
</dbReference>
<comment type="caution">
    <text evidence="2">The sequence shown here is derived from an EMBL/GenBank/DDBJ whole genome shotgun (WGS) entry which is preliminary data.</text>
</comment>
<dbReference type="InterPro" id="IPR051173">
    <property type="entry name" value="Ca_channel_alpha-2/delta"/>
</dbReference>
<dbReference type="EMBL" id="JAERUA010000001">
    <property type="protein sequence ID" value="KAI1905479.1"/>
    <property type="molecule type" value="Genomic_DNA"/>
</dbReference>
<dbReference type="GO" id="GO:0005245">
    <property type="term" value="F:voltage-gated calcium channel activity"/>
    <property type="evidence" value="ECO:0007669"/>
    <property type="project" value="TreeGrafter"/>
</dbReference>
<organism evidence="2 3">
    <name type="scientific">Albula goreensis</name>
    <dbReference type="NCBI Taxonomy" id="1534307"/>
    <lineage>
        <taxon>Eukaryota</taxon>
        <taxon>Metazoa</taxon>
        <taxon>Chordata</taxon>
        <taxon>Craniata</taxon>
        <taxon>Vertebrata</taxon>
        <taxon>Euteleostomi</taxon>
        <taxon>Actinopterygii</taxon>
        <taxon>Neopterygii</taxon>
        <taxon>Teleostei</taxon>
        <taxon>Albuliformes</taxon>
        <taxon>Albulidae</taxon>
        <taxon>Albula</taxon>
    </lineage>
</organism>
<gene>
    <name evidence="2" type="ORF">AGOR_G00016620</name>
</gene>
<keyword evidence="3" id="KW-1185">Reference proteome</keyword>
<dbReference type="OrthoDB" id="10054666at2759"/>
<dbReference type="PANTHER" id="PTHR10166:SF6">
    <property type="entry name" value="VOLTAGE-DEPENDENT CALCIUM CHANNEL SUBUNIT ALPHA-2_DELTA-1"/>
    <property type="match status" value="1"/>
</dbReference>
<dbReference type="PANTHER" id="PTHR10166">
    <property type="entry name" value="VOLTAGE-DEPENDENT CALCIUM CHANNEL SUBUNIT ALPHA-2/DELTA-RELATED"/>
    <property type="match status" value="1"/>
</dbReference>
<dbReference type="Pfam" id="PF08473">
    <property type="entry name" value="VGCC_alpha2"/>
    <property type="match status" value="1"/>
</dbReference>
<evidence type="ECO:0000313" key="3">
    <source>
        <dbReference type="Proteomes" id="UP000829720"/>
    </source>
</evidence>